<proteinExistence type="predicted"/>
<name>A0A846YCX1_9NOCA</name>
<reference evidence="2 3" key="1">
    <citation type="submission" date="2020-04" db="EMBL/GenBank/DDBJ databases">
        <title>MicrobeNet Type strains.</title>
        <authorList>
            <person name="Nicholson A.C."/>
        </authorList>
    </citation>
    <scope>NUCLEOTIDE SEQUENCE [LARGE SCALE GENOMIC DNA]</scope>
    <source>
        <strain evidence="2 3">JCM 3332</strain>
    </source>
</reference>
<keyword evidence="3" id="KW-1185">Reference proteome</keyword>
<dbReference type="Proteomes" id="UP000570678">
    <property type="component" value="Unassembled WGS sequence"/>
</dbReference>
<comment type="caution">
    <text evidence="2">The sequence shown here is derived from an EMBL/GenBank/DDBJ whole genome shotgun (WGS) entry which is preliminary data.</text>
</comment>
<keyword evidence="1" id="KW-0472">Membrane</keyword>
<dbReference type="AlphaFoldDB" id="A0A846YCX1"/>
<organism evidence="2 3">
    <name type="scientific">Nocardia flavorosea</name>
    <dbReference type="NCBI Taxonomy" id="53429"/>
    <lineage>
        <taxon>Bacteria</taxon>
        <taxon>Bacillati</taxon>
        <taxon>Actinomycetota</taxon>
        <taxon>Actinomycetes</taxon>
        <taxon>Mycobacteriales</taxon>
        <taxon>Nocardiaceae</taxon>
        <taxon>Nocardia</taxon>
    </lineage>
</organism>
<evidence type="ECO:0000313" key="2">
    <source>
        <dbReference type="EMBL" id="NKY57446.1"/>
    </source>
</evidence>
<evidence type="ECO:0000313" key="3">
    <source>
        <dbReference type="Proteomes" id="UP000570678"/>
    </source>
</evidence>
<gene>
    <name evidence="2" type="ORF">HGA15_15050</name>
</gene>
<sequence>MEADVSILAYLLVTVAVFGVLGFVQRMAERL</sequence>
<feature type="transmembrane region" description="Helical" evidence="1">
    <location>
        <begin position="6"/>
        <end position="24"/>
    </location>
</feature>
<keyword evidence="1" id="KW-0812">Transmembrane</keyword>
<protein>
    <submittedName>
        <fullName evidence="2">Potassium-transporting ATPase</fullName>
    </submittedName>
</protein>
<dbReference type="EMBL" id="JAAXOT010000007">
    <property type="protein sequence ID" value="NKY57446.1"/>
    <property type="molecule type" value="Genomic_DNA"/>
</dbReference>
<keyword evidence="1" id="KW-1133">Transmembrane helix</keyword>
<evidence type="ECO:0000256" key="1">
    <source>
        <dbReference type="SAM" id="Phobius"/>
    </source>
</evidence>
<accession>A0A846YCX1</accession>